<evidence type="ECO:0000313" key="2">
    <source>
        <dbReference type="EMBL" id="KAJ7315138.1"/>
    </source>
</evidence>
<evidence type="ECO:0000313" key="3">
    <source>
        <dbReference type="Proteomes" id="UP001218218"/>
    </source>
</evidence>
<keyword evidence="3" id="KW-1185">Reference proteome</keyword>
<protein>
    <submittedName>
        <fullName evidence="2">Uncharacterized protein</fullName>
    </submittedName>
</protein>
<gene>
    <name evidence="2" type="ORF">DFH08DRAFT_972174</name>
</gene>
<proteinExistence type="predicted"/>
<feature type="region of interest" description="Disordered" evidence="1">
    <location>
        <begin position="70"/>
        <end position="114"/>
    </location>
</feature>
<dbReference type="Proteomes" id="UP001218218">
    <property type="component" value="Unassembled WGS sequence"/>
</dbReference>
<organism evidence="2 3">
    <name type="scientific">Mycena albidolilacea</name>
    <dbReference type="NCBI Taxonomy" id="1033008"/>
    <lineage>
        <taxon>Eukaryota</taxon>
        <taxon>Fungi</taxon>
        <taxon>Dikarya</taxon>
        <taxon>Basidiomycota</taxon>
        <taxon>Agaricomycotina</taxon>
        <taxon>Agaricomycetes</taxon>
        <taxon>Agaricomycetidae</taxon>
        <taxon>Agaricales</taxon>
        <taxon>Marasmiineae</taxon>
        <taxon>Mycenaceae</taxon>
        <taxon>Mycena</taxon>
    </lineage>
</organism>
<evidence type="ECO:0000256" key="1">
    <source>
        <dbReference type="SAM" id="MobiDB-lite"/>
    </source>
</evidence>
<reference evidence="2" key="1">
    <citation type="submission" date="2023-03" db="EMBL/GenBank/DDBJ databases">
        <title>Massive genome expansion in bonnet fungi (Mycena s.s.) driven by repeated elements and novel gene families across ecological guilds.</title>
        <authorList>
            <consortium name="Lawrence Berkeley National Laboratory"/>
            <person name="Harder C.B."/>
            <person name="Miyauchi S."/>
            <person name="Viragh M."/>
            <person name="Kuo A."/>
            <person name="Thoen E."/>
            <person name="Andreopoulos B."/>
            <person name="Lu D."/>
            <person name="Skrede I."/>
            <person name="Drula E."/>
            <person name="Henrissat B."/>
            <person name="Morin E."/>
            <person name="Kohler A."/>
            <person name="Barry K."/>
            <person name="LaButti K."/>
            <person name="Morin E."/>
            <person name="Salamov A."/>
            <person name="Lipzen A."/>
            <person name="Mereny Z."/>
            <person name="Hegedus B."/>
            <person name="Baldrian P."/>
            <person name="Stursova M."/>
            <person name="Weitz H."/>
            <person name="Taylor A."/>
            <person name="Grigoriev I.V."/>
            <person name="Nagy L.G."/>
            <person name="Martin F."/>
            <person name="Kauserud H."/>
        </authorList>
    </citation>
    <scope>NUCLEOTIDE SEQUENCE</scope>
    <source>
        <strain evidence="2">CBHHK002</strain>
    </source>
</reference>
<name>A0AAD6ZC35_9AGAR</name>
<dbReference type="EMBL" id="JARIHO010000063">
    <property type="protein sequence ID" value="KAJ7315138.1"/>
    <property type="molecule type" value="Genomic_DNA"/>
</dbReference>
<dbReference type="AlphaFoldDB" id="A0AAD6ZC35"/>
<sequence>MSPTPTKIVVTLYAAFQQPCKRPSDADVVVEESDMHDDEELGLDDSEIPTREVILHVTSKTTMKSRVVKLESTGEGLSTSETAEDPDAEPQGVDANLVTPPEEPQLGRGKRVRRPNAMYAKFWRHANDRDEDLPNDTE</sequence>
<comment type="caution">
    <text evidence="2">The sequence shown here is derived from an EMBL/GenBank/DDBJ whole genome shotgun (WGS) entry which is preliminary data.</text>
</comment>
<accession>A0AAD6ZC35</accession>